<evidence type="ECO:0000313" key="2">
    <source>
        <dbReference type="Proteomes" id="UP000297245"/>
    </source>
</evidence>
<evidence type="ECO:0000313" key="1">
    <source>
        <dbReference type="EMBL" id="THU77097.1"/>
    </source>
</evidence>
<dbReference type="OrthoDB" id="2449121at2759"/>
<dbReference type="EMBL" id="ML180561">
    <property type="protein sequence ID" value="THU77097.1"/>
    <property type="molecule type" value="Genomic_DNA"/>
</dbReference>
<name>A0A4S8KN96_DENBC</name>
<reference evidence="1 2" key="1">
    <citation type="journal article" date="2019" name="Nat. Ecol. Evol.">
        <title>Megaphylogeny resolves global patterns of mushroom evolution.</title>
        <authorList>
            <person name="Varga T."/>
            <person name="Krizsan K."/>
            <person name="Foldi C."/>
            <person name="Dima B."/>
            <person name="Sanchez-Garcia M."/>
            <person name="Sanchez-Ramirez S."/>
            <person name="Szollosi G.J."/>
            <person name="Szarkandi J.G."/>
            <person name="Papp V."/>
            <person name="Albert L."/>
            <person name="Andreopoulos W."/>
            <person name="Angelini C."/>
            <person name="Antonin V."/>
            <person name="Barry K.W."/>
            <person name="Bougher N.L."/>
            <person name="Buchanan P."/>
            <person name="Buyck B."/>
            <person name="Bense V."/>
            <person name="Catcheside P."/>
            <person name="Chovatia M."/>
            <person name="Cooper J."/>
            <person name="Damon W."/>
            <person name="Desjardin D."/>
            <person name="Finy P."/>
            <person name="Geml J."/>
            <person name="Haridas S."/>
            <person name="Hughes K."/>
            <person name="Justo A."/>
            <person name="Karasinski D."/>
            <person name="Kautmanova I."/>
            <person name="Kiss B."/>
            <person name="Kocsube S."/>
            <person name="Kotiranta H."/>
            <person name="LaButti K.M."/>
            <person name="Lechner B.E."/>
            <person name="Liimatainen K."/>
            <person name="Lipzen A."/>
            <person name="Lukacs Z."/>
            <person name="Mihaltcheva S."/>
            <person name="Morgado L.N."/>
            <person name="Niskanen T."/>
            <person name="Noordeloos M.E."/>
            <person name="Ohm R.A."/>
            <person name="Ortiz-Santana B."/>
            <person name="Ovrebo C."/>
            <person name="Racz N."/>
            <person name="Riley R."/>
            <person name="Savchenko A."/>
            <person name="Shiryaev A."/>
            <person name="Soop K."/>
            <person name="Spirin V."/>
            <person name="Szebenyi C."/>
            <person name="Tomsovsky M."/>
            <person name="Tulloss R.E."/>
            <person name="Uehling J."/>
            <person name="Grigoriev I.V."/>
            <person name="Vagvolgyi C."/>
            <person name="Papp T."/>
            <person name="Martin F.M."/>
            <person name="Miettinen O."/>
            <person name="Hibbett D.S."/>
            <person name="Nagy L.G."/>
        </authorList>
    </citation>
    <scope>NUCLEOTIDE SEQUENCE [LARGE SCALE GENOMIC DNA]</scope>
    <source>
        <strain evidence="1 2">CBS 962.96</strain>
    </source>
</reference>
<dbReference type="AlphaFoldDB" id="A0A4S8KN96"/>
<sequence>MPKALASVSIATIRKWEHRMRRWMEAYRDGLNAKDAQLKVRQFSSRTYTSHRRVPETTAALLDVN</sequence>
<accession>A0A4S8KN96</accession>
<keyword evidence="2" id="KW-1185">Reference proteome</keyword>
<gene>
    <name evidence="1" type="ORF">K435DRAFT_703159</name>
</gene>
<proteinExistence type="predicted"/>
<organism evidence="1 2">
    <name type="scientific">Dendrothele bispora (strain CBS 962.96)</name>
    <dbReference type="NCBI Taxonomy" id="1314807"/>
    <lineage>
        <taxon>Eukaryota</taxon>
        <taxon>Fungi</taxon>
        <taxon>Dikarya</taxon>
        <taxon>Basidiomycota</taxon>
        <taxon>Agaricomycotina</taxon>
        <taxon>Agaricomycetes</taxon>
        <taxon>Agaricomycetidae</taxon>
        <taxon>Agaricales</taxon>
        <taxon>Agaricales incertae sedis</taxon>
        <taxon>Dendrothele</taxon>
    </lineage>
</organism>
<dbReference type="Proteomes" id="UP000297245">
    <property type="component" value="Unassembled WGS sequence"/>
</dbReference>
<protein>
    <submittedName>
        <fullName evidence="1">Uncharacterized protein</fullName>
    </submittedName>
</protein>